<name>A0ABD0J270_9CAEN</name>
<sequence>MRITASSTATLSLMVTACFAVNIKQCPIGVQEYTADHVITCEDIDSNERVKWVRSKDGTDADAGLCNPLPDTCLSKLPSFMSLTRPSHGVSHMTMKNVTRSLYGGSTVTCRTFRQSTATGSASCKLDVTTSNLGIYVTDGADVAHCMVEPTRSGDKWVVSGSCSIRKTYSSMNRYKCQLLQQLQNSPETSVVETQYTPTLDNGSPPYASGSCSFTAPLPTTMGTYTYTAVVHPGAKRVSAGQIHVALPAKPPTISCQSTGGDFVEEDAYLDCTCEASDVGQPGGRLYAYRDDTLLASGTQGGSSLDLPRQTVSRDDAGTVFRCVLLVDWAPPGLQEQSASYTVSVAYGPETVNVTDPGVFDVHPSQAETMNLTCVASDASPGVNFTWTGPCAGQNQPKCTFAPKISDNGKEVACIATNLVTGEARLASVLLDLNYPPLSPPVITGVDKNAMYPGESALMTCSVPSSIPPVESVTFACLDQDEEVEGQSSTVNVTLHARNQGDKCTCTARWKHPEWYTMSSEVTLKVYGESC</sequence>
<dbReference type="SUPFAM" id="SSF48726">
    <property type="entry name" value="Immunoglobulin"/>
    <property type="match status" value="2"/>
</dbReference>
<dbReference type="PROSITE" id="PS51257">
    <property type="entry name" value="PROKAR_LIPOPROTEIN"/>
    <property type="match status" value="1"/>
</dbReference>
<evidence type="ECO:0000256" key="1">
    <source>
        <dbReference type="SAM" id="SignalP"/>
    </source>
</evidence>
<accession>A0ABD0J270</accession>
<dbReference type="Proteomes" id="UP001519460">
    <property type="component" value="Unassembled WGS sequence"/>
</dbReference>
<evidence type="ECO:0000313" key="3">
    <source>
        <dbReference type="EMBL" id="KAK7452620.1"/>
    </source>
</evidence>
<keyword evidence="1" id="KW-0732">Signal</keyword>
<organism evidence="3 4">
    <name type="scientific">Batillaria attramentaria</name>
    <dbReference type="NCBI Taxonomy" id="370345"/>
    <lineage>
        <taxon>Eukaryota</taxon>
        <taxon>Metazoa</taxon>
        <taxon>Spiralia</taxon>
        <taxon>Lophotrochozoa</taxon>
        <taxon>Mollusca</taxon>
        <taxon>Gastropoda</taxon>
        <taxon>Caenogastropoda</taxon>
        <taxon>Sorbeoconcha</taxon>
        <taxon>Cerithioidea</taxon>
        <taxon>Batillariidae</taxon>
        <taxon>Batillaria</taxon>
    </lineage>
</organism>
<dbReference type="InterPro" id="IPR013783">
    <property type="entry name" value="Ig-like_fold"/>
</dbReference>
<dbReference type="Gene3D" id="2.60.40.10">
    <property type="entry name" value="Immunoglobulins"/>
    <property type="match status" value="1"/>
</dbReference>
<comment type="caution">
    <text evidence="3">The sequence shown here is derived from an EMBL/GenBank/DDBJ whole genome shotgun (WGS) entry which is preliminary data.</text>
</comment>
<gene>
    <name evidence="3" type="ORF">BaRGS_00039727</name>
</gene>
<dbReference type="EMBL" id="JACVVK020000718">
    <property type="protein sequence ID" value="KAK7452620.1"/>
    <property type="molecule type" value="Genomic_DNA"/>
</dbReference>
<evidence type="ECO:0000313" key="4">
    <source>
        <dbReference type="Proteomes" id="UP001519460"/>
    </source>
</evidence>
<reference evidence="3 4" key="1">
    <citation type="journal article" date="2023" name="Sci. Data">
        <title>Genome assembly of the Korean intertidal mud-creeper Batillaria attramentaria.</title>
        <authorList>
            <person name="Patra A.K."/>
            <person name="Ho P.T."/>
            <person name="Jun S."/>
            <person name="Lee S.J."/>
            <person name="Kim Y."/>
            <person name="Won Y.J."/>
        </authorList>
    </citation>
    <scope>NUCLEOTIDE SEQUENCE [LARGE SCALE GENOMIC DNA]</scope>
    <source>
        <strain evidence="3">Wonlab-2016</strain>
    </source>
</reference>
<feature type="signal peptide" evidence="1">
    <location>
        <begin position="1"/>
        <end position="20"/>
    </location>
</feature>
<dbReference type="InterPro" id="IPR036179">
    <property type="entry name" value="Ig-like_dom_sf"/>
</dbReference>
<feature type="domain" description="Ig-like" evidence="2">
    <location>
        <begin position="349"/>
        <end position="387"/>
    </location>
</feature>
<evidence type="ECO:0000259" key="2">
    <source>
        <dbReference type="PROSITE" id="PS50835"/>
    </source>
</evidence>
<dbReference type="AlphaFoldDB" id="A0ABD0J270"/>
<protein>
    <recommendedName>
        <fullName evidence="2">Ig-like domain-containing protein</fullName>
    </recommendedName>
</protein>
<proteinExistence type="predicted"/>
<dbReference type="InterPro" id="IPR007110">
    <property type="entry name" value="Ig-like_dom"/>
</dbReference>
<keyword evidence="4" id="KW-1185">Reference proteome</keyword>
<feature type="chain" id="PRO_5044888359" description="Ig-like domain-containing protein" evidence="1">
    <location>
        <begin position="21"/>
        <end position="531"/>
    </location>
</feature>
<dbReference type="PROSITE" id="PS50835">
    <property type="entry name" value="IG_LIKE"/>
    <property type="match status" value="1"/>
</dbReference>